<organism evidence="1 2">
    <name type="scientific">Paenibacillus antri</name>
    <dbReference type="NCBI Taxonomy" id="2582848"/>
    <lineage>
        <taxon>Bacteria</taxon>
        <taxon>Bacillati</taxon>
        <taxon>Bacillota</taxon>
        <taxon>Bacilli</taxon>
        <taxon>Bacillales</taxon>
        <taxon>Paenibacillaceae</taxon>
        <taxon>Paenibacillus</taxon>
    </lineage>
</organism>
<evidence type="ECO:0000313" key="1">
    <source>
        <dbReference type="EMBL" id="TLS50875.1"/>
    </source>
</evidence>
<gene>
    <name evidence="1" type="ORF">FE782_17660</name>
</gene>
<dbReference type="InterPro" id="IPR008775">
    <property type="entry name" value="Phytyl_CoA_dOase-like"/>
</dbReference>
<dbReference type="Proteomes" id="UP000309676">
    <property type="component" value="Unassembled WGS sequence"/>
</dbReference>
<sequence length="250" mass="27817">MALDRNQKSQLYEQGYVQIPGGVPQELVHDALKAINHSLGQGVPAEKIATYRAQSFVPELQSDPAITNLLYRSSAMDVLRSVIDVDRIHPVRSGQVALRFPIAESTPRPAHPHIDGMYSPSNGVREGTISNFTALVGVLLSDLPNPNAGNFTVWPGTHRQFGEYFRRHGAEALLDGLPPIEMPEPVQITGKAGDLILAHYTLAHGITMNVSPHIRYAVFFRIKHTEIDESNWQASMQDIWLHWPGMREFA</sequence>
<comment type="caution">
    <text evidence="1">The sequence shown here is derived from an EMBL/GenBank/DDBJ whole genome shotgun (WGS) entry which is preliminary data.</text>
</comment>
<keyword evidence="2" id="KW-1185">Reference proteome</keyword>
<keyword evidence="1" id="KW-0560">Oxidoreductase</keyword>
<dbReference type="GO" id="GO:0016706">
    <property type="term" value="F:2-oxoglutarate-dependent dioxygenase activity"/>
    <property type="evidence" value="ECO:0007669"/>
    <property type="project" value="UniProtKB-ARBA"/>
</dbReference>
<protein>
    <submittedName>
        <fullName evidence="1">Phytanoyl-CoA dioxygenase family protein</fullName>
    </submittedName>
</protein>
<dbReference type="AlphaFoldDB" id="A0A5R9GHE3"/>
<name>A0A5R9GHE3_9BACL</name>
<dbReference type="Pfam" id="PF05721">
    <property type="entry name" value="PhyH"/>
    <property type="match status" value="1"/>
</dbReference>
<evidence type="ECO:0000313" key="2">
    <source>
        <dbReference type="Proteomes" id="UP000309676"/>
    </source>
</evidence>
<dbReference type="EMBL" id="VCIW01000012">
    <property type="protein sequence ID" value="TLS50875.1"/>
    <property type="molecule type" value="Genomic_DNA"/>
</dbReference>
<dbReference type="PANTHER" id="PTHR20883:SF51">
    <property type="entry name" value="PHYTANOYL-COA HYDROXYLASE"/>
    <property type="match status" value="1"/>
</dbReference>
<dbReference type="Gene3D" id="2.60.120.620">
    <property type="entry name" value="q2cbj1_9rhob like domain"/>
    <property type="match status" value="1"/>
</dbReference>
<keyword evidence="1" id="KW-0223">Dioxygenase</keyword>
<dbReference type="RefSeq" id="WP_138195561.1">
    <property type="nucleotide sequence ID" value="NZ_VCIW01000012.1"/>
</dbReference>
<dbReference type="OrthoDB" id="3678021at2"/>
<dbReference type="PANTHER" id="PTHR20883">
    <property type="entry name" value="PHYTANOYL-COA DIOXYGENASE DOMAIN CONTAINING 1"/>
    <property type="match status" value="1"/>
</dbReference>
<proteinExistence type="predicted"/>
<reference evidence="1 2" key="1">
    <citation type="submission" date="2019-05" db="EMBL/GenBank/DDBJ databases">
        <authorList>
            <person name="Narsing Rao M.P."/>
            <person name="Li W.J."/>
        </authorList>
    </citation>
    <scope>NUCLEOTIDE SEQUENCE [LARGE SCALE GENOMIC DNA]</scope>
    <source>
        <strain evidence="1 2">SYSU_K30003</strain>
    </source>
</reference>
<dbReference type="SUPFAM" id="SSF51197">
    <property type="entry name" value="Clavaminate synthase-like"/>
    <property type="match status" value="1"/>
</dbReference>
<accession>A0A5R9GHE3</accession>
<dbReference type="GO" id="GO:0005506">
    <property type="term" value="F:iron ion binding"/>
    <property type="evidence" value="ECO:0007669"/>
    <property type="project" value="UniProtKB-ARBA"/>
</dbReference>